<dbReference type="EMBL" id="CP060714">
    <property type="protein sequence ID" value="QNN56205.1"/>
    <property type="molecule type" value="Genomic_DNA"/>
</dbReference>
<keyword evidence="6" id="KW-0732">Signal</keyword>
<dbReference type="PRINTS" id="PR00145">
    <property type="entry name" value="ARGSUCLYASE"/>
</dbReference>
<dbReference type="InterPro" id="IPR024083">
    <property type="entry name" value="Fumarase/histidase_N"/>
</dbReference>
<evidence type="ECO:0000256" key="5">
    <source>
        <dbReference type="ARBA" id="ARBA00023239"/>
    </source>
</evidence>
<dbReference type="SUPFAM" id="SSF48557">
    <property type="entry name" value="L-aspartase-like"/>
    <property type="match status" value="1"/>
</dbReference>
<feature type="signal peptide" evidence="6">
    <location>
        <begin position="1"/>
        <end position="33"/>
    </location>
</feature>
<dbReference type="PRINTS" id="PR00149">
    <property type="entry name" value="FUMRATELYASE"/>
</dbReference>
<protein>
    <recommendedName>
        <fullName evidence="3">argininosuccinate lyase</fullName>
        <ecNumber evidence="3">4.3.2.1</ecNumber>
    </recommendedName>
</protein>
<dbReference type="InterPro" id="IPR029419">
    <property type="entry name" value="Arg_succ_lyase_C"/>
</dbReference>
<dbReference type="UniPathway" id="UPA00068">
    <property type="reaction ID" value="UER00114"/>
</dbReference>
<keyword evidence="10" id="KW-1185">Reference proteome</keyword>
<dbReference type="EC" id="4.3.2.1" evidence="3"/>
<dbReference type="Proteomes" id="UP000515811">
    <property type="component" value="Chromosome"/>
</dbReference>
<sequence length="532" mass="58024">MRRYRWRETTVKFILSSLGAAAWLALHAPAAVAQGAPAPQASASSATPIAAMAGQPRDPFFWLGEINKATLVINSEQGLLDPSIAPRLAAGVAKVIADGNASGGKRPASVITFEPLLIKAAGEDVTLLHAGRSSQDMHATYRSAILRDKLLELAEQLHATSMVLVELAARHERTIVPNYTNGVAAQPNSYGHYLLGQAAGLMRDADRIRETYARVDRSPMGTTVLNGTSWPLDRQRMARYLGFEALVDNAYDASQISSMDQPVEVASIVTSVALRAGNFVEDLMTQYAQPRPWILLEEGGGNTYVSSAMPQKRNPGLLNDTRSEASTALTLALGPVVQTHNITPGMSDPKDVKQNSAMVDGGIATLKRWSRVLKALVIRPERALEELNSDWTASQELADVLMRKYRLPFRDGHHFASEVVSYAKANDIKPLDFPYAEARRIYAESMKDSKYGADLPMSEQEFRSTLDPVAIVDNRATSGGPQPAEMQRMLAQARAHLAAQDGWIKARRAHIRDALAQLDRDFDAIAAKAPRP</sequence>
<dbReference type="Pfam" id="PF14698">
    <property type="entry name" value="ASL_C2"/>
    <property type="match status" value="1"/>
</dbReference>
<name>A0A7G9RKT0_9BURK</name>
<evidence type="ECO:0000256" key="6">
    <source>
        <dbReference type="SAM" id="SignalP"/>
    </source>
</evidence>
<evidence type="ECO:0000256" key="3">
    <source>
        <dbReference type="ARBA" id="ARBA00012338"/>
    </source>
</evidence>
<dbReference type="PANTHER" id="PTHR43814">
    <property type="entry name" value="ARGININOSUCCINATE LYASE"/>
    <property type="match status" value="1"/>
</dbReference>
<dbReference type="KEGG" id="drg:H9K76_16810"/>
<dbReference type="GO" id="GO:0042450">
    <property type="term" value="P:L-arginine biosynthetic process via ornithine"/>
    <property type="evidence" value="ECO:0007669"/>
    <property type="project" value="InterPro"/>
</dbReference>
<feature type="domain" description="Argininosuccinate lyase C-terminal" evidence="8">
    <location>
        <begin position="395"/>
        <end position="472"/>
    </location>
</feature>
<dbReference type="InterPro" id="IPR000362">
    <property type="entry name" value="Fumarate_lyase_fam"/>
</dbReference>
<evidence type="ECO:0000313" key="9">
    <source>
        <dbReference type="EMBL" id="QNN56205.1"/>
    </source>
</evidence>
<dbReference type="AlphaFoldDB" id="A0A7G9RKT0"/>
<evidence type="ECO:0000313" key="10">
    <source>
        <dbReference type="Proteomes" id="UP000515811"/>
    </source>
</evidence>
<keyword evidence="4" id="KW-0028">Amino-acid biosynthesis</keyword>
<dbReference type="GO" id="GO:0004056">
    <property type="term" value="F:argininosuccinate lyase activity"/>
    <property type="evidence" value="ECO:0007669"/>
    <property type="project" value="UniProtKB-EC"/>
</dbReference>
<evidence type="ECO:0000259" key="8">
    <source>
        <dbReference type="Pfam" id="PF14698"/>
    </source>
</evidence>
<evidence type="ECO:0000256" key="4">
    <source>
        <dbReference type="ARBA" id="ARBA00022571"/>
    </source>
</evidence>
<reference evidence="9 10" key="1">
    <citation type="submission" date="2020-08" db="EMBL/GenBank/DDBJ databases">
        <title>Genome sequence of Diaphorobacter ruginosibacter DSM 27467T.</title>
        <authorList>
            <person name="Hyun D.-W."/>
            <person name="Bae J.-W."/>
        </authorList>
    </citation>
    <scope>NUCLEOTIDE SEQUENCE [LARGE SCALE GENOMIC DNA]</scope>
    <source>
        <strain evidence="9 10">DSM 27467</strain>
    </source>
</reference>
<dbReference type="InterPro" id="IPR009049">
    <property type="entry name" value="Argininosuccinate_lyase"/>
</dbReference>
<evidence type="ECO:0000259" key="7">
    <source>
        <dbReference type="Pfam" id="PF00206"/>
    </source>
</evidence>
<keyword evidence="4" id="KW-0055">Arginine biosynthesis</keyword>
<dbReference type="Gene3D" id="1.20.200.10">
    <property type="entry name" value="Fumarase/aspartase (Central domain)"/>
    <property type="match status" value="1"/>
</dbReference>
<dbReference type="Pfam" id="PF00206">
    <property type="entry name" value="Lyase_1"/>
    <property type="match status" value="1"/>
</dbReference>
<proteinExistence type="predicted"/>
<dbReference type="InterPro" id="IPR022761">
    <property type="entry name" value="Fumarate_lyase_N"/>
</dbReference>
<dbReference type="Gene3D" id="1.10.40.30">
    <property type="entry name" value="Fumarase/aspartase (C-terminal domain)"/>
    <property type="match status" value="1"/>
</dbReference>
<dbReference type="InterPro" id="IPR008948">
    <property type="entry name" value="L-Aspartase-like"/>
</dbReference>
<feature type="chain" id="PRO_5028844631" description="argininosuccinate lyase" evidence="6">
    <location>
        <begin position="34"/>
        <end position="532"/>
    </location>
</feature>
<gene>
    <name evidence="9" type="ORF">H9K76_16810</name>
</gene>
<dbReference type="GO" id="GO:0005829">
    <property type="term" value="C:cytosol"/>
    <property type="evidence" value="ECO:0007669"/>
    <property type="project" value="TreeGrafter"/>
</dbReference>
<evidence type="ECO:0000256" key="2">
    <source>
        <dbReference type="ARBA" id="ARBA00004941"/>
    </source>
</evidence>
<dbReference type="PANTHER" id="PTHR43814:SF1">
    <property type="entry name" value="ARGININOSUCCINATE LYASE"/>
    <property type="match status" value="1"/>
</dbReference>
<keyword evidence="5 9" id="KW-0456">Lyase</keyword>
<organism evidence="9 10">
    <name type="scientific">Diaphorobacter ruginosibacter</name>
    <dbReference type="NCBI Taxonomy" id="1715720"/>
    <lineage>
        <taxon>Bacteria</taxon>
        <taxon>Pseudomonadati</taxon>
        <taxon>Pseudomonadota</taxon>
        <taxon>Betaproteobacteria</taxon>
        <taxon>Burkholderiales</taxon>
        <taxon>Comamonadaceae</taxon>
        <taxon>Diaphorobacter</taxon>
    </lineage>
</organism>
<dbReference type="Gene3D" id="1.10.275.10">
    <property type="entry name" value="Fumarase/aspartase (N-terminal domain)"/>
    <property type="match status" value="1"/>
</dbReference>
<comment type="catalytic activity">
    <reaction evidence="1">
        <text>2-(N(omega)-L-arginino)succinate = fumarate + L-arginine</text>
        <dbReference type="Rhea" id="RHEA:24020"/>
        <dbReference type="ChEBI" id="CHEBI:29806"/>
        <dbReference type="ChEBI" id="CHEBI:32682"/>
        <dbReference type="ChEBI" id="CHEBI:57472"/>
        <dbReference type="EC" id="4.3.2.1"/>
    </reaction>
</comment>
<feature type="domain" description="Fumarate lyase N-terminal" evidence="7">
    <location>
        <begin position="127"/>
        <end position="318"/>
    </location>
</feature>
<evidence type="ECO:0000256" key="1">
    <source>
        <dbReference type="ARBA" id="ARBA00000985"/>
    </source>
</evidence>
<comment type="pathway">
    <text evidence="2">Amino-acid biosynthesis; L-arginine biosynthesis; L-arginine from L-ornithine and carbamoyl phosphate: step 3/3.</text>
</comment>
<dbReference type="RefSeq" id="WP_187596474.1">
    <property type="nucleotide sequence ID" value="NZ_CP060714.1"/>
</dbReference>
<accession>A0A7G9RKT0</accession>